<protein>
    <submittedName>
        <fullName evidence="1">Uncharacterized protein</fullName>
    </submittedName>
</protein>
<proteinExistence type="predicted"/>
<dbReference type="AlphaFoldDB" id="A0A1N6S7I5"/>
<evidence type="ECO:0000313" key="1">
    <source>
        <dbReference type="EMBL" id="SIQ37000.1"/>
    </source>
</evidence>
<name>A0A1N6S7I5_AQUAC</name>
<dbReference type="Proteomes" id="UP000185841">
    <property type="component" value="Unassembled WGS sequence"/>
</dbReference>
<accession>A0A1N6S7I5</accession>
<evidence type="ECO:0000313" key="2">
    <source>
        <dbReference type="Proteomes" id="UP000185841"/>
    </source>
</evidence>
<reference evidence="1 2" key="1">
    <citation type="submission" date="2017-01" db="EMBL/GenBank/DDBJ databases">
        <authorList>
            <person name="Mah S.A."/>
            <person name="Swanson W.J."/>
            <person name="Moy G.W."/>
            <person name="Vacquier V.D."/>
        </authorList>
    </citation>
    <scope>NUCLEOTIDE SEQUENCE [LARGE SCALE GENOMIC DNA]</scope>
    <source>
        <strain evidence="1 2">RU36E</strain>
    </source>
</reference>
<gene>
    <name evidence="1" type="ORF">SAMN05878282_103406</name>
</gene>
<organism evidence="1 2">
    <name type="scientific">Aquipseudomonas alcaligenes</name>
    <name type="common">Pseudomonas alcaligenes</name>
    <dbReference type="NCBI Taxonomy" id="43263"/>
    <lineage>
        <taxon>Bacteria</taxon>
        <taxon>Pseudomonadati</taxon>
        <taxon>Pseudomonadota</taxon>
        <taxon>Gammaproteobacteria</taxon>
        <taxon>Pseudomonadales</taxon>
        <taxon>Pseudomonadaceae</taxon>
        <taxon>Aquipseudomonas</taxon>
    </lineage>
</organism>
<dbReference type="EMBL" id="FTMP01000003">
    <property type="protein sequence ID" value="SIQ37000.1"/>
    <property type="molecule type" value="Genomic_DNA"/>
</dbReference>
<sequence>MPTFFAPPVLTLFTYLRDSIRFRILRDGLVTPGVKYLRVCRSFNAAGQGEIAQEALAGEFTPFVSILRQELVDQPGWVVFAEDATPPAKVHAQYLVIPGAGTYTINILTGTGSEVTEPATVDALVRLDGLPASRDVLVVERKLDGEWRVAGSGTSAADGTVTVDLDVVDGSLYALGLDDFGIPFSPGLAVEVGRRIRPSVFTGVLYQVTEPGVLPATEPAWWPITSEGSRELGTARAEAVRYYRPLAHGPVTAEPS</sequence>